<accession>A0A0S1SNF3</accession>
<evidence type="ECO:0000313" key="3">
    <source>
        <dbReference type="Proteomes" id="UP000069135"/>
    </source>
</evidence>
<accession>A0A0S1SN12</accession>
<accession>A0A0S1SUD3</accession>
<sequence>METTPRATNESLPEEFFVRLGQGEERTDQMLSATVHEACREIAQHGDPLSEIAELRGFQPDPDEVTEPEDRRGVYPLSPDIRDYQSPRQHG</sequence>
<protein>
    <submittedName>
        <fullName evidence="2">Uncharacterized protein</fullName>
    </submittedName>
</protein>
<name>A0A0S1SNF3_9BACT</name>
<feature type="region of interest" description="Disordered" evidence="1">
    <location>
        <begin position="59"/>
        <end position="91"/>
    </location>
</feature>
<dbReference type="STRING" id="1735162.PeribacterB2_0208"/>
<accession>A0A0S1SAG0</accession>
<dbReference type="KEGG" id="prf:PeribacterA2_0208"/>
<evidence type="ECO:0000256" key="1">
    <source>
        <dbReference type="SAM" id="MobiDB-lite"/>
    </source>
</evidence>
<reference evidence="2 3" key="2">
    <citation type="journal article" date="2016" name="PeerJ">
        <title>Analysis of five complete genome sequences for members of the class Peribacteria in the recently recognized Peregrinibacteria bacterial phylum.</title>
        <authorList>
            <person name="Anantharaman K."/>
            <person name="Brown C.T."/>
            <person name="Burstein D."/>
            <person name="Castelle C.J."/>
            <person name="Probst A.J."/>
            <person name="Thomas B.C."/>
            <person name="Williams K.H."/>
            <person name="Banfield J.F."/>
        </authorList>
    </citation>
    <scope>NUCLEOTIDE SEQUENCE [LARGE SCALE GENOMIC DNA]</scope>
    <source>
        <strain evidence="2">RIFOXYD1_FULL_PER-ii_59_16</strain>
    </source>
</reference>
<accession>A0A0S1SLI8</accession>
<proteinExistence type="predicted"/>
<reference evidence="3" key="1">
    <citation type="submission" date="2015-10" db="EMBL/GenBank/DDBJ databases">
        <title>Analysis of five complete genome sequences for members of the class Peribacteria in the recently recognized Peregrinibacteria bacterial phylum.</title>
        <authorList>
            <person name="Anantharaman K."/>
            <person name="Brown C.T."/>
            <person name="Burstein D."/>
            <person name="Castelle C.J."/>
            <person name="Probst A.J."/>
            <person name="Thomas B.C."/>
            <person name="Williams K.H."/>
            <person name="Banfield J.F."/>
        </authorList>
    </citation>
    <scope>NUCLEOTIDE SEQUENCE [LARGE SCALE GENOMIC DNA]</scope>
</reference>
<organism evidence="2 3">
    <name type="scientific">Candidatus Peribacter riflensis</name>
    <dbReference type="NCBI Taxonomy" id="1735162"/>
    <lineage>
        <taxon>Bacteria</taxon>
        <taxon>Candidatus Peregrinibacteriota</taxon>
        <taxon>Candidatus Peribacteria</taxon>
        <taxon>Candidatus Peribacterales</taxon>
        <taxon>Candidatus Peribacteraceae</taxon>
        <taxon>Candidatus Peribacter</taxon>
    </lineage>
</organism>
<evidence type="ECO:0000313" key="2">
    <source>
        <dbReference type="EMBL" id="ALM12909.1"/>
    </source>
</evidence>
<dbReference type="EMBL" id="CP013065">
    <property type="protein sequence ID" value="ALM12909.1"/>
    <property type="molecule type" value="Genomic_DNA"/>
</dbReference>
<dbReference type="Proteomes" id="UP000069135">
    <property type="component" value="Chromosome"/>
</dbReference>
<dbReference type="AlphaFoldDB" id="A0A0S1SNF3"/>
<gene>
    <name evidence="2" type="ORF">PeribacterD1_0208</name>
</gene>